<evidence type="ECO:0000256" key="12">
    <source>
        <dbReference type="PIRNR" id="PIRNR003097"/>
    </source>
</evidence>
<comment type="caution">
    <text evidence="16">The sequence shown here is derived from an EMBL/GenBank/DDBJ whole genome shotgun (WGS) entry which is preliminary data.</text>
</comment>
<organism evidence="16 17">
    <name type="scientific">Candidatus Lumbricidiphila eiseniae</name>
    <dbReference type="NCBI Taxonomy" id="1969409"/>
    <lineage>
        <taxon>Bacteria</taxon>
        <taxon>Bacillati</taxon>
        <taxon>Actinomycetota</taxon>
        <taxon>Actinomycetes</taxon>
        <taxon>Micrococcales</taxon>
        <taxon>Microbacteriaceae</taxon>
        <taxon>Candidatus Lumbricidiphila</taxon>
    </lineage>
</organism>
<feature type="transmembrane region" description="Helical" evidence="13">
    <location>
        <begin position="21"/>
        <end position="45"/>
    </location>
</feature>
<evidence type="ECO:0000256" key="1">
    <source>
        <dbReference type="ARBA" id="ARBA00003552"/>
    </source>
</evidence>
<protein>
    <recommendedName>
        <fullName evidence="5 12">Cell division protein FtsX</fullName>
    </recommendedName>
</protein>
<evidence type="ECO:0000256" key="5">
    <source>
        <dbReference type="ARBA" id="ARBA00021907"/>
    </source>
</evidence>
<dbReference type="InterPro" id="IPR040690">
    <property type="entry name" value="FtsX_ECD"/>
</dbReference>
<comment type="similarity">
    <text evidence="3 12">Belongs to the ABC-4 integral membrane protein family. FtsX subfamily.</text>
</comment>
<comment type="function">
    <text evidence="1">Part of the ABC transporter FtsEX involved in cellular division.</text>
</comment>
<dbReference type="PIRSF" id="PIRSF003097">
    <property type="entry name" value="FtsX"/>
    <property type="match status" value="1"/>
</dbReference>
<evidence type="ECO:0000256" key="9">
    <source>
        <dbReference type="ARBA" id="ARBA00022989"/>
    </source>
</evidence>
<feature type="domain" description="FtsX extracellular" evidence="15">
    <location>
        <begin position="57"/>
        <end position="161"/>
    </location>
</feature>
<evidence type="ECO:0000256" key="10">
    <source>
        <dbReference type="ARBA" id="ARBA00023136"/>
    </source>
</evidence>
<evidence type="ECO:0000256" key="7">
    <source>
        <dbReference type="ARBA" id="ARBA00022618"/>
    </source>
</evidence>
<dbReference type="PANTHER" id="PTHR47755">
    <property type="entry name" value="CELL DIVISION PROTEIN FTSX"/>
    <property type="match status" value="1"/>
</dbReference>
<dbReference type="Pfam" id="PF02687">
    <property type="entry name" value="FtsX"/>
    <property type="match status" value="1"/>
</dbReference>
<keyword evidence="10 12" id="KW-0472">Membrane</keyword>
<evidence type="ECO:0000259" key="15">
    <source>
        <dbReference type="Pfam" id="PF18075"/>
    </source>
</evidence>
<comment type="subunit">
    <text evidence="4">Forms a membrane-associated complex with FtsE.</text>
</comment>
<feature type="domain" description="ABC3 transporter permease C-terminal" evidence="14">
    <location>
        <begin position="184"/>
        <end position="299"/>
    </location>
</feature>
<sequence length="303" mass="32215">MRIGLMLSEAFNGLRRNATMVISVILVTFISLTFVGAAVLLQVQIGLMKGYWYDRAEVTVYLCNTVSSAAGCSGGAITDEQKTAVQDRLASATLAPYVQKLYFVDQQTAYKDFTRQFSGAPNLAFVTPDLLPAQFHLKLVNPNKSGVIKEGLAGMAGVDDVTDQRALLGPVFSLLNTASYTALALAAIMLVAAMLLIATTIRLSAFSRRRELGIMRLVGASNRFIQTPFVLEGVFAGLVGSLLAGGAIVAIVRFFIVPNTATNPLVAYVGTHDALLAVPLLVGVGVLLAAVSASIAIRRYLKV</sequence>
<keyword evidence="8 13" id="KW-0812">Transmembrane</keyword>
<dbReference type="InterPro" id="IPR047929">
    <property type="entry name" value="FtsX_actino"/>
</dbReference>
<evidence type="ECO:0000313" key="16">
    <source>
        <dbReference type="EMBL" id="PDQ35068.1"/>
    </source>
</evidence>
<feature type="transmembrane region" description="Helical" evidence="13">
    <location>
        <begin position="180"/>
        <end position="201"/>
    </location>
</feature>
<accession>A0A2A6FQW9</accession>
<proteinExistence type="inferred from homology"/>
<dbReference type="InterPro" id="IPR004513">
    <property type="entry name" value="FtsX"/>
</dbReference>
<keyword evidence="11 12" id="KW-0131">Cell cycle</keyword>
<evidence type="ECO:0000256" key="8">
    <source>
        <dbReference type="ARBA" id="ARBA00022692"/>
    </source>
</evidence>
<evidence type="ECO:0000313" key="17">
    <source>
        <dbReference type="Proteomes" id="UP000219994"/>
    </source>
</evidence>
<evidence type="ECO:0000256" key="11">
    <source>
        <dbReference type="ARBA" id="ARBA00023306"/>
    </source>
</evidence>
<dbReference type="NCBIfam" id="NF038346">
    <property type="entry name" value="FtsX_actino"/>
    <property type="match status" value="1"/>
</dbReference>
<dbReference type="Pfam" id="PF18075">
    <property type="entry name" value="FtsX_ECD"/>
    <property type="match status" value="1"/>
</dbReference>
<keyword evidence="6 12" id="KW-1003">Cell membrane</keyword>
<keyword evidence="9 13" id="KW-1133">Transmembrane helix</keyword>
<dbReference type="Proteomes" id="UP000219994">
    <property type="component" value="Unassembled WGS sequence"/>
</dbReference>
<gene>
    <name evidence="16" type="ORF">B5766_08060</name>
</gene>
<evidence type="ECO:0000256" key="3">
    <source>
        <dbReference type="ARBA" id="ARBA00007379"/>
    </source>
</evidence>
<evidence type="ECO:0000256" key="6">
    <source>
        <dbReference type="ARBA" id="ARBA00022475"/>
    </source>
</evidence>
<evidence type="ECO:0000256" key="4">
    <source>
        <dbReference type="ARBA" id="ARBA00011160"/>
    </source>
</evidence>
<dbReference type="Gene3D" id="3.30.70.3040">
    <property type="match status" value="1"/>
</dbReference>
<dbReference type="EMBL" id="NAEP01000041">
    <property type="protein sequence ID" value="PDQ35068.1"/>
    <property type="molecule type" value="Genomic_DNA"/>
</dbReference>
<evidence type="ECO:0000259" key="14">
    <source>
        <dbReference type="Pfam" id="PF02687"/>
    </source>
</evidence>
<name>A0A2A6FQW9_9MICO</name>
<evidence type="ECO:0000256" key="2">
    <source>
        <dbReference type="ARBA" id="ARBA00004651"/>
    </source>
</evidence>
<dbReference type="GO" id="GO:0051301">
    <property type="term" value="P:cell division"/>
    <property type="evidence" value="ECO:0007669"/>
    <property type="project" value="UniProtKB-KW"/>
</dbReference>
<evidence type="ECO:0000256" key="13">
    <source>
        <dbReference type="SAM" id="Phobius"/>
    </source>
</evidence>
<keyword evidence="7 12" id="KW-0132">Cell division</keyword>
<dbReference type="GO" id="GO:0005886">
    <property type="term" value="C:plasma membrane"/>
    <property type="evidence" value="ECO:0007669"/>
    <property type="project" value="UniProtKB-SubCell"/>
</dbReference>
<feature type="transmembrane region" description="Helical" evidence="13">
    <location>
        <begin position="276"/>
        <end position="297"/>
    </location>
</feature>
<reference evidence="17" key="1">
    <citation type="submission" date="2017-03" db="EMBL/GenBank/DDBJ databases">
        <authorList>
            <person name="Lund M.B."/>
        </authorList>
    </citation>
    <scope>NUCLEOTIDE SEQUENCE [LARGE SCALE GENOMIC DNA]</scope>
</reference>
<feature type="transmembrane region" description="Helical" evidence="13">
    <location>
        <begin position="229"/>
        <end position="256"/>
    </location>
</feature>
<dbReference type="InterPro" id="IPR003838">
    <property type="entry name" value="ABC3_permease_C"/>
</dbReference>
<dbReference type="AlphaFoldDB" id="A0A2A6FQW9"/>
<dbReference type="PANTHER" id="PTHR47755:SF1">
    <property type="entry name" value="CELL DIVISION PROTEIN FTSX"/>
    <property type="match status" value="1"/>
</dbReference>
<comment type="subcellular location">
    <subcellularLocation>
        <location evidence="2">Cell membrane</location>
        <topology evidence="2">Multi-pass membrane protein</topology>
    </subcellularLocation>
</comment>